<accession>F4KUK7</accession>
<dbReference type="KEGG" id="hhy:Halhy_4606"/>
<reference key="2">
    <citation type="submission" date="2011-04" db="EMBL/GenBank/DDBJ databases">
        <title>Complete sequence of chromosome of Haliscomenobacter hydrossis DSM 1100.</title>
        <authorList>
            <consortium name="US DOE Joint Genome Institute (JGI-PGF)"/>
            <person name="Lucas S."/>
            <person name="Han J."/>
            <person name="Lapidus A."/>
            <person name="Bruce D."/>
            <person name="Goodwin L."/>
            <person name="Pitluck S."/>
            <person name="Peters L."/>
            <person name="Kyrpides N."/>
            <person name="Mavromatis K."/>
            <person name="Ivanova N."/>
            <person name="Ovchinnikova G."/>
            <person name="Pagani I."/>
            <person name="Daligault H."/>
            <person name="Detter J.C."/>
            <person name="Han C."/>
            <person name="Land M."/>
            <person name="Hauser L."/>
            <person name="Markowitz V."/>
            <person name="Cheng J.-F."/>
            <person name="Hugenholtz P."/>
            <person name="Woyke T."/>
            <person name="Wu D."/>
            <person name="Verbarg S."/>
            <person name="Frueling A."/>
            <person name="Brambilla E."/>
            <person name="Klenk H.-P."/>
            <person name="Eisen J.A."/>
        </authorList>
    </citation>
    <scope>NUCLEOTIDE SEQUENCE</scope>
    <source>
        <strain>DSM 1100</strain>
    </source>
</reference>
<sequence length="99" mass="11686">MDGVSKQLLDQFHELTLQEFTDVCMDQHLEVNVRNLLTFLIDEEMISSSCIRRFTIVKEYRRLRQKNASNKTGIVNKLAERYHLSGRAVWSMLQKEKVL</sequence>
<protein>
    <recommendedName>
        <fullName evidence="3">Mor transcription activator domain-containing protein</fullName>
    </recommendedName>
</protein>
<dbReference type="EMBL" id="CP002691">
    <property type="protein sequence ID" value="AEE52443.1"/>
    <property type="molecule type" value="Genomic_DNA"/>
</dbReference>
<dbReference type="OrthoDB" id="3239954at2"/>
<keyword evidence="2" id="KW-1185">Reference proteome</keyword>
<evidence type="ECO:0008006" key="3">
    <source>
        <dbReference type="Google" id="ProtNLM"/>
    </source>
</evidence>
<dbReference type="AlphaFoldDB" id="F4KUK7"/>
<dbReference type="RefSeq" id="WP_013766981.1">
    <property type="nucleotide sequence ID" value="NC_015510.1"/>
</dbReference>
<evidence type="ECO:0000313" key="2">
    <source>
        <dbReference type="Proteomes" id="UP000008461"/>
    </source>
</evidence>
<name>F4KUK7_HALH1</name>
<dbReference type="HOGENOM" id="CLU_2316386_0_0_10"/>
<dbReference type="STRING" id="760192.Halhy_4606"/>
<dbReference type="Proteomes" id="UP000008461">
    <property type="component" value="Chromosome"/>
</dbReference>
<organism evidence="1 2">
    <name type="scientific">Haliscomenobacter hydrossis (strain ATCC 27775 / DSM 1100 / LMG 10767 / O)</name>
    <dbReference type="NCBI Taxonomy" id="760192"/>
    <lineage>
        <taxon>Bacteria</taxon>
        <taxon>Pseudomonadati</taxon>
        <taxon>Bacteroidota</taxon>
        <taxon>Saprospiria</taxon>
        <taxon>Saprospirales</taxon>
        <taxon>Haliscomenobacteraceae</taxon>
        <taxon>Haliscomenobacter</taxon>
    </lineage>
</organism>
<proteinExistence type="predicted"/>
<evidence type="ECO:0000313" key="1">
    <source>
        <dbReference type="EMBL" id="AEE52443.1"/>
    </source>
</evidence>
<reference evidence="1 2" key="1">
    <citation type="journal article" date="2011" name="Stand. Genomic Sci.">
        <title>Complete genome sequence of Haliscomenobacter hydrossis type strain (O).</title>
        <authorList>
            <consortium name="US DOE Joint Genome Institute (JGI-PGF)"/>
            <person name="Daligault H."/>
            <person name="Lapidus A."/>
            <person name="Zeytun A."/>
            <person name="Nolan M."/>
            <person name="Lucas S."/>
            <person name="Del Rio T.G."/>
            <person name="Tice H."/>
            <person name="Cheng J.F."/>
            <person name="Tapia R."/>
            <person name="Han C."/>
            <person name="Goodwin L."/>
            <person name="Pitluck S."/>
            <person name="Liolios K."/>
            <person name="Pagani I."/>
            <person name="Ivanova N."/>
            <person name="Huntemann M."/>
            <person name="Mavromatis K."/>
            <person name="Mikhailova N."/>
            <person name="Pati A."/>
            <person name="Chen A."/>
            <person name="Palaniappan K."/>
            <person name="Land M."/>
            <person name="Hauser L."/>
            <person name="Brambilla E.M."/>
            <person name="Rohde M."/>
            <person name="Verbarg S."/>
            <person name="Goker M."/>
            <person name="Bristow J."/>
            <person name="Eisen J.A."/>
            <person name="Markowitz V."/>
            <person name="Hugenholtz P."/>
            <person name="Kyrpides N.C."/>
            <person name="Klenk H.P."/>
            <person name="Woyke T."/>
        </authorList>
    </citation>
    <scope>NUCLEOTIDE SEQUENCE [LARGE SCALE GENOMIC DNA]</scope>
    <source>
        <strain evidence="2">ATCC 27775 / DSM 1100 / LMG 10767 / O</strain>
    </source>
</reference>
<gene>
    <name evidence="1" type="ordered locus">Halhy_4606</name>
</gene>